<evidence type="ECO:0000313" key="3">
    <source>
        <dbReference type="Proteomes" id="UP000198953"/>
    </source>
</evidence>
<proteinExistence type="predicted"/>
<gene>
    <name evidence="2" type="ORF">SAMN05660976_05627</name>
</gene>
<sequence length="83" mass="9295">MGTTRLPRWFNMVFIVFGAYVILTHTLGLLSGTPWGGFELLFGWELGSAWWVGRLAMVVGWTGIVAMNVQGLRRGRRRAGLVE</sequence>
<keyword evidence="1" id="KW-1133">Transmembrane helix</keyword>
<protein>
    <submittedName>
        <fullName evidence="2">Uncharacterized protein</fullName>
    </submittedName>
</protein>
<dbReference type="Proteomes" id="UP000198953">
    <property type="component" value="Unassembled WGS sequence"/>
</dbReference>
<evidence type="ECO:0000256" key="1">
    <source>
        <dbReference type="SAM" id="Phobius"/>
    </source>
</evidence>
<feature type="transmembrane region" description="Helical" evidence="1">
    <location>
        <begin position="12"/>
        <end position="30"/>
    </location>
</feature>
<reference evidence="2 3" key="1">
    <citation type="submission" date="2016-10" db="EMBL/GenBank/DDBJ databases">
        <authorList>
            <person name="de Groot N.N."/>
        </authorList>
    </citation>
    <scope>NUCLEOTIDE SEQUENCE [LARGE SCALE GENOMIC DNA]</scope>
    <source>
        <strain evidence="2 3">DSM 43357</strain>
    </source>
</reference>
<organism evidence="2 3">
    <name type="scientific">Nonomuraea pusilla</name>
    <dbReference type="NCBI Taxonomy" id="46177"/>
    <lineage>
        <taxon>Bacteria</taxon>
        <taxon>Bacillati</taxon>
        <taxon>Actinomycetota</taxon>
        <taxon>Actinomycetes</taxon>
        <taxon>Streptosporangiales</taxon>
        <taxon>Streptosporangiaceae</taxon>
        <taxon>Nonomuraea</taxon>
    </lineage>
</organism>
<accession>A0A1H7ZWN2</accession>
<keyword evidence="1" id="KW-0812">Transmembrane</keyword>
<keyword evidence="1" id="KW-0472">Membrane</keyword>
<name>A0A1H7ZWN2_9ACTN</name>
<dbReference type="EMBL" id="FOBF01000015">
    <property type="protein sequence ID" value="SEM61998.1"/>
    <property type="molecule type" value="Genomic_DNA"/>
</dbReference>
<dbReference type="AlphaFoldDB" id="A0A1H7ZWN2"/>
<evidence type="ECO:0000313" key="2">
    <source>
        <dbReference type="EMBL" id="SEM61998.1"/>
    </source>
</evidence>
<keyword evidence="3" id="KW-1185">Reference proteome</keyword>
<feature type="transmembrane region" description="Helical" evidence="1">
    <location>
        <begin position="50"/>
        <end position="69"/>
    </location>
</feature>